<evidence type="ECO:0000313" key="1">
    <source>
        <dbReference type="EMBL" id="GFN81060.1"/>
    </source>
</evidence>
<dbReference type="Proteomes" id="UP000735302">
    <property type="component" value="Unassembled WGS sequence"/>
</dbReference>
<accession>A0AAV3YCY7</accession>
<dbReference type="AlphaFoldDB" id="A0AAV3YCY7"/>
<proteinExistence type="predicted"/>
<dbReference type="EMBL" id="BLXT01000876">
    <property type="protein sequence ID" value="GFN81060.1"/>
    <property type="molecule type" value="Genomic_DNA"/>
</dbReference>
<sequence>MFKSPAVDEILEGTSLSSAEKEEFLKNVEETYMTAGQQLLCKLPLILHNLSALDGDLRQHHYMKCVWNSLSALSAMSIQMNMSLKKY</sequence>
<organism evidence="1 2">
    <name type="scientific">Plakobranchus ocellatus</name>
    <dbReference type="NCBI Taxonomy" id="259542"/>
    <lineage>
        <taxon>Eukaryota</taxon>
        <taxon>Metazoa</taxon>
        <taxon>Spiralia</taxon>
        <taxon>Lophotrochozoa</taxon>
        <taxon>Mollusca</taxon>
        <taxon>Gastropoda</taxon>
        <taxon>Heterobranchia</taxon>
        <taxon>Euthyneura</taxon>
        <taxon>Panpulmonata</taxon>
        <taxon>Sacoglossa</taxon>
        <taxon>Placobranchoidea</taxon>
        <taxon>Plakobranchidae</taxon>
        <taxon>Plakobranchus</taxon>
    </lineage>
</organism>
<keyword evidence="2" id="KW-1185">Reference proteome</keyword>
<gene>
    <name evidence="1" type="ORF">PoB_000756600</name>
</gene>
<evidence type="ECO:0000313" key="2">
    <source>
        <dbReference type="Proteomes" id="UP000735302"/>
    </source>
</evidence>
<name>A0AAV3YCY7_9GAST</name>
<protein>
    <submittedName>
        <fullName evidence="1">Uncharacterized protein</fullName>
    </submittedName>
</protein>
<reference evidence="1 2" key="1">
    <citation type="journal article" date="2021" name="Elife">
        <title>Chloroplast acquisition without the gene transfer in kleptoplastic sea slugs, Plakobranchus ocellatus.</title>
        <authorList>
            <person name="Maeda T."/>
            <person name="Takahashi S."/>
            <person name="Yoshida T."/>
            <person name="Shimamura S."/>
            <person name="Takaki Y."/>
            <person name="Nagai Y."/>
            <person name="Toyoda A."/>
            <person name="Suzuki Y."/>
            <person name="Arimoto A."/>
            <person name="Ishii H."/>
            <person name="Satoh N."/>
            <person name="Nishiyama T."/>
            <person name="Hasebe M."/>
            <person name="Maruyama T."/>
            <person name="Minagawa J."/>
            <person name="Obokata J."/>
            <person name="Shigenobu S."/>
        </authorList>
    </citation>
    <scope>NUCLEOTIDE SEQUENCE [LARGE SCALE GENOMIC DNA]</scope>
</reference>
<comment type="caution">
    <text evidence="1">The sequence shown here is derived from an EMBL/GenBank/DDBJ whole genome shotgun (WGS) entry which is preliminary data.</text>
</comment>